<gene>
    <name evidence="3" type="ORF">L596_027265</name>
</gene>
<keyword evidence="4" id="KW-1185">Reference proteome</keyword>
<dbReference type="Proteomes" id="UP000298663">
    <property type="component" value="Unassembled WGS sequence"/>
</dbReference>
<feature type="domain" description="Peptidase M13 N-terminal" evidence="2">
    <location>
        <begin position="9"/>
        <end position="258"/>
    </location>
</feature>
<dbReference type="SUPFAM" id="SSF55486">
    <property type="entry name" value="Metalloproteases ('zincins'), catalytic domain"/>
    <property type="match status" value="1"/>
</dbReference>
<evidence type="ECO:0000259" key="2">
    <source>
        <dbReference type="Pfam" id="PF05649"/>
    </source>
</evidence>
<accession>A0A4U5M3Z2</accession>
<dbReference type="PANTHER" id="PTHR11733">
    <property type="entry name" value="ZINC METALLOPROTEASE FAMILY M13 NEPRILYSIN-RELATED"/>
    <property type="match status" value="1"/>
</dbReference>
<reference evidence="3 4" key="1">
    <citation type="journal article" date="2015" name="Genome Biol.">
        <title>Comparative genomics of Steinernema reveals deeply conserved gene regulatory networks.</title>
        <authorList>
            <person name="Dillman A.R."/>
            <person name="Macchietto M."/>
            <person name="Porter C.F."/>
            <person name="Rogers A."/>
            <person name="Williams B."/>
            <person name="Antoshechkin I."/>
            <person name="Lee M.M."/>
            <person name="Goodwin Z."/>
            <person name="Lu X."/>
            <person name="Lewis E.E."/>
            <person name="Goodrich-Blair H."/>
            <person name="Stock S.P."/>
            <person name="Adams B.J."/>
            <person name="Sternberg P.W."/>
            <person name="Mortazavi A."/>
        </authorList>
    </citation>
    <scope>NUCLEOTIDE SEQUENCE [LARGE SCALE GENOMIC DNA]</scope>
    <source>
        <strain evidence="3 4">ALL</strain>
    </source>
</reference>
<dbReference type="STRING" id="34508.A0A4U5M3Z2"/>
<evidence type="ECO:0000256" key="1">
    <source>
        <dbReference type="ARBA" id="ARBA00007357"/>
    </source>
</evidence>
<proteinExistence type="inferred from homology"/>
<protein>
    <recommendedName>
        <fullName evidence="2">Peptidase M13 N-terminal domain-containing protein</fullName>
    </recommendedName>
</protein>
<evidence type="ECO:0000313" key="4">
    <source>
        <dbReference type="Proteomes" id="UP000298663"/>
    </source>
</evidence>
<dbReference type="PROSITE" id="PS51885">
    <property type="entry name" value="NEPRILYSIN"/>
    <property type="match status" value="1"/>
</dbReference>
<dbReference type="GO" id="GO:0005886">
    <property type="term" value="C:plasma membrane"/>
    <property type="evidence" value="ECO:0007669"/>
    <property type="project" value="TreeGrafter"/>
</dbReference>
<dbReference type="Pfam" id="PF05649">
    <property type="entry name" value="Peptidase_M13_N"/>
    <property type="match status" value="1"/>
</dbReference>
<dbReference type="GO" id="GO:0004222">
    <property type="term" value="F:metalloendopeptidase activity"/>
    <property type="evidence" value="ECO:0007669"/>
    <property type="project" value="InterPro"/>
</dbReference>
<reference evidence="3 4" key="2">
    <citation type="journal article" date="2019" name="G3 (Bethesda)">
        <title>Hybrid Assembly of the Genome of the Entomopathogenic Nematode Steinernema carpocapsae Identifies the X-Chromosome.</title>
        <authorList>
            <person name="Serra L."/>
            <person name="Macchietto M."/>
            <person name="Macias-Munoz A."/>
            <person name="McGill C.J."/>
            <person name="Rodriguez I.M."/>
            <person name="Rodriguez B."/>
            <person name="Murad R."/>
            <person name="Mortazavi A."/>
        </authorList>
    </citation>
    <scope>NUCLEOTIDE SEQUENCE [LARGE SCALE GENOMIC DNA]</scope>
    <source>
        <strain evidence="3 4">ALL</strain>
    </source>
</reference>
<dbReference type="InterPro" id="IPR000718">
    <property type="entry name" value="Peptidase_M13"/>
</dbReference>
<dbReference type="OrthoDB" id="6475849at2759"/>
<dbReference type="InterPro" id="IPR042089">
    <property type="entry name" value="Peptidase_M13_dom_2"/>
</dbReference>
<evidence type="ECO:0000313" key="3">
    <source>
        <dbReference type="EMBL" id="TKR63432.1"/>
    </source>
</evidence>
<dbReference type="GO" id="GO:0016485">
    <property type="term" value="P:protein processing"/>
    <property type="evidence" value="ECO:0007669"/>
    <property type="project" value="TreeGrafter"/>
</dbReference>
<comment type="similarity">
    <text evidence="1">Belongs to the peptidase M13 family.</text>
</comment>
<dbReference type="Gene3D" id="1.10.1380.10">
    <property type="entry name" value="Neutral endopeptidase , domain2"/>
    <property type="match status" value="1"/>
</dbReference>
<dbReference type="EMBL" id="AZBU02000010">
    <property type="protein sequence ID" value="TKR63432.1"/>
    <property type="molecule type" value="Genomic_DNA"/>
</dbReference>
<comment type="caution">
    <text evidence="3">The sequence shown here is derived from an EMBL/GenBank/DDBJ whole genome shotgun (WGS) entry which is preliminary data.</text>
</comment>
<dbReference type="PANTHER" id="PTHR11733:SF237">
    <property type="entry name" value="NEPRILYSIN-LIKE 4"/>
    <property type="match status" value="1"/>
</dbReference>
<dbReference type="InterPro" id="IPR008753">
    <property type="entry name" value="Peptidase_M13_N"/>
</dbReference>
<name>A0A4U5M3Z2_STECR</name>
<dbReference type="AlphaFoldDB" id="A0A4U5M3Z2"/>
<sequence>MWLNGDVVIKQFRALLEDPTRYGSRAMNMMKTIYRKCLDSDVLARSKNAELRAKIDDFGGFPVILGSQWDEANFDFTKLLADVAYAESEVLFCTMAEQDERNVTKQMLNIKGKCSYVMFETHDATYVKPDNSKEMEAIRKFMVHKITLLKGDNLKEGEEIDHEMIKKDVEDMLQFEIKLAVAYNSVDKSKNSVMKLSNVTTLLPQLNWLAFFQAQAPQSVHAHLNSDPEVVVEAPEMLKKTSEILETVPKRTVANYVM</sequence>
<organism evidence="3 4">
    <name type="scientific">Steinernema carpocapsae</name>
    <name type="common">Entomopathogenic nematode</name>
    <dbReference type="NCBI Taxonomy" id="34508"/>
    <lineage>
        <taxon>Eukaryota</taxon>
        <taxon>Metazoa</taxon>
        <taxon>Ecdysozoa</taxon>
        <taxon>Nematoda</taxon>
        <taxon>Chromadorea</taxon>
        <taxon>Rhabditida</taxon>
        <taxon>Tylenchina</taxon>
        <taxon>Panagrolaimomorpha</taxon>
        <taxon>Strongyloidoidea</taxon>
        <taxon>Steinernematidae</taxon>
        <taxon>Steinernema</taxon>
    </lineage>
</organism>